<comment type="caution">
    <text evidence="7">The sequence shown here is derived from an EMBL/GenBank/DDBJ whole genome shotgun (WGS) entry which is preliminary data.</text>
</comment>
<dbReference type="PANTHER" id="PTHR47540">
    <property type="entry name" value="THIAMINE REPRESSIBLE GENES REGULATORY PROTEIN THI5"/>
    <property type="match status" value="1"/>
</dbReference>
<dbReference type="EMBL" id="CAJVPK010001944">
    <property type="protein sequence ID" value="CAG8602789.1"/>
    <property type="molecule type" value="Genomic_DNA"/>
</dbReference>
<dbReference type="OrthoDB" id="39175at2759"/>
<comment type="subcellular location">
    <subcellularLocation>
        <location evidence="1">Nucleus</location>
    </subcellularLocation>
</comment>
<dbReference type="GO" id="GO:0045944">
    <property type="term" value="P:positive regulation of transcription by RNA polymerase II"/>
    <property type="evidence" value="ECO:0007669"/>
    <property type="project" value="TreeGrafter"/>
</dbReference>
<keyword evidence="4" id="KW-0804">Transcription</keyword>
<reference evidence="7" key="1">
    <citation type="submission" date="2021-06" db="EMBL/GenBank/DDBJ databases">
        <authorList>
            <person name="Kallberg Y."/>
            <person name="Tangrot J."/>
            <person name="Rosling A."/>
        </authorList>
    </citation>
    <scope>NUCLEOTIDE SEQUENCE</scope>
    <source>
        <strain evidence="7">AZ414A</strain>
    </source>
</reference>
<evidence type="ECO:0000256" key="5">
    <source>
        <dbReference type="ARBA" id="ARBA00023242"/>
    </source>
</evidence>
<organism evidence="7 8">
    <name type="scientific">Diversispora eburnea</name>
    <dbReference type="NCBI Taxonomy" id="1213867"/>
    <lineage>
        <taxon>Eukaryota</taxon>
        <taxon>Fungi</taxon>
        <taxon>Fungi incertae sedis</taxon>
        <taxon>Mucoromycota</taxon>
        <taxon>Glomeromycotina</taxon>
        <taxon>Glomeromycetes</taxon>
        <taxon>Diversisporales</taxon>
        <taxon>Diversisporaceae</taxon>
        <taxon>Diversispora</taxon>
    </lineage>
</organism>
<sequence length="181" mass="21193">MCKVKTIRNNVTLACKNCQKAKKKCSDDSPCERCLTRRLECEYDQPVKKRGPRPIHVNELNDKIGKNDYIADPYSNVIKNKNIFLTKPYDNSEIFLTIEDDDKIVFQEMTELPIFQDNAKERFQTFGLDDDIADPYSNVIKNKDIYRTMPYSRNDDITDLSRKYFLQPNAEDLKETSKLAF</sequence>
<keyword evidence="5" id="KW-0539">Nucleus</keyword>
<dbReference type="GO" id="GO:0008270">
    <property type="term" value="F:zinc ion binding"/>
    <property type="evidence" value="ECO:0007669"/>
    <property type="project" value="InterPro"/>
</dbReference>
<dbReference type="InterPro" id="IPR001138">
    <property type="entry name" value="Zn2Cys6_DnaBD"/>
</dbReference>
<evidence type="ECO:0000256" key="3">
    <source>
        <dbReference type="ARBA" id="ARBA00023125"/>
    </source>
</evidence>
<dbReference type="Pfam" id="PF00172">
    <property type="entry name" value="Zn_clus"/>
    <property type="match status" value="1"/>
</dbReference>
<evidence type="ECO:0000256" key="1">
    <source>
        <dbReference type="ARBA" id="ARBA00004123"/>
    </source>
</evidence>
<dbReference type="GO" id="GO:0005634">
    <property type="term" value="C:nucleus"/>
    <property type="evidence" value="ECO:0007669"/>
    <property type="project" value="UniProtKB-SubCell"/>
</dbReference>
<dbReference type="PANTHER" id="PTHR47540:SF2">
    <property type="entry name" value="ZN(II)2CYS6 TRANSCRIPTION FACTOR (EUROFUNG)"/>
    <property type="match status" value="1"/>
</dbReference>
<dbReference type="Proteomes" id="UP000789706">
    <property type="component" value="Unassembled WGS sequence"/>
</dbReference>
<evidence type="ECO:0000313" key="8">
    <source>
        <dbReference type="Proteomes" id="UP000789706"/>
    </source>
</evidence>
<dbReference type="PROSITE" id="PS50048">
    <property type="entry name" value="ZN2_CY6_FUNGAL_2"/>
    <property type="match status" value="1"/>
</dbReference>
<keyword evidence="3" id="KW-0238">DNA-binding</keyword>
<name>A0A9N9GEY6_9GLOM</name>
<keyword evidence="8" id="KW-1185">Reference proteome</keyword>
<feature type="domain" description="Zn(2)-C6 fungal-type" evidence="6">
    <location>
        <begin position="14"/>
        <end position="43"/>
    </location>
</feature>
<protein>
    <submittedName>
        <fullName evidence="7">1847_t:CDS:1</fullName>
    </submittedName>
</protein>
<evidence type="ECO:0000256" key="2">
    <source>
        <dbReference type="ARBA" id="ARBA00023015"/>
    </source>
</evidence>
<keyword evidence="2" id="KW-0805">Transcription regulation</keyword>
<dbReference type="CDD" id="cd00067">
    <property type="entry name" value="GAL4"/>
    <property type="match status" value="1"/>
</dbReference>
<dbReference type="SUPFAM" id="SSF57701">
    <property type="entry name" value="Zn2/Cys6 DNA-binding domain"/>
    <property type="match status" value="1"/>
</dbReference>
<proteinExistence type="predicted"/>
<dbReference type="AlphaFoldDB" id="A0A9N9GEY6"/>
<dbReference type="InterPro" id="IPR051711">
    <property type="entry name" value="Stress_Response_Reg"/>
</dbReference>
<gene>
    <name evidence="7" type="ORF">DEBURN_LOCUS9604</name>
</gene>
<dbReference type="SMART" id="SM00066">
    <property type="entry name" value="GAL4"/>
    <property type="match status" value="1"/>
</dbReference>
<dbReference type="Gene3D" id="4.10.240.10">
    <property type="entry name" value="Zn(2)-C6 fungal-type DNA-binding domain"/>
    <property type="match status" value="1"/>
</dbReference>
<evidence type="ECO:0000313" key="7">
    <source>
        <dbReference type="EMBL" id="CAG8602789.1"/>
    </source>
</evidence>
<dbReference type="InterPro" id="IPR036864">
    <property type="entry name" value="Zn2-C6_fun-type_DNA-bd_sf"/>
</dbReference>
<evidence type="ECO:0000259" key="6">
    <source>
        <dbReference type="PROSITE" id="PS50048"/>
    </source>
</evidence>
<evidence type="ECO:0000256" key="4">
    <source>
        <dbReference type="ARBA" id="ARBA00023163"/>
    </source>
</evidence>
<dbReference type="GO" id="GO:0000981">
    <property type="term" value="F:DNA-binding transcription factor activity, RNA polymerase II-specific"/>
    <property type="evidence" value="ECO:0007669"/>
    <property type="project" value="InterPro"/>
</dbReference>
<dbReference type="GO" id="GO:0043565">
    <property type="term" value="F:sequence-specific DNA binding"/>
    <property type="evidence" value="ECO:0007669"/>
    <property type="project" value="TreeGrafter"/>
</dbReference>
<accession>A0A9N9GEY6</accession>